<evidence type="ECO:0000313" key="5">
    <source>
        <dbReference type="EMBL" id="SVA24363.1"/>
    </source>
</evidence>
<reference evidence="5" key="1">
    <citation type="submission" date="2018-05" db="EMBL/GenBank/DDBJ databases">
        <authorList>
            <person name="Lanie J.A."/>
            <person name="Ng W.-L."/>
            <person name="Kazmierczak K.M."/>
            <person name="Andrzejewski T.M."/>
            <person name="Davidsen T.M."/>
            <person name="Wayne K.J."/>
            <person name="Tettelin H."/>
            <person name="Glass J.I."/>
            <person name="Rusch D."/>
            <person name="Podicherti R."/>
            <person name="Tsui H.-C.T."/>
            <person name="Winkler M.E."/>
        </authorList>
    </citation>
    <scope>NUCLEOTIDE SEQUENCE</scope>
</reference>
<dbReference type="Gene3D" id="3.40.50.150">
    <property type="entry name" value="Vaccinia Virus protein VP39"/>
    <property type="match status" value="1"/>
</dbReference>
<dbReference type="HAMAP" id="MF_01007">
    <property type="entry name" value="16SrRNA_methyltr_H"/>
    <property type="match status" value="1"/>
</dbReference>
<gene>
    <name evidence="5" type="ORF">METZ01_LOCUS77217</name>
</gene>
<comment type="similarity">
    <text evidence="1">Belongs to the methyltransferase superfamily. RsmH family.</text>
</comment>
<dbReference type="NCBIfam" id="TIGR00006">
    <property type="entry name" value="16S rRNA (cytosine(1402)-N(4))-methyltransferase RsmH"/>
    <property type="match status" value="1"/>
</dbReference>
<dbReference type="InterPro" id="IPR023397">
    <property type="entry name" value="SAM-dep_MeTrfase_MraW_recog"/>
</dbReference>
<dbReference type="InterPro" id="IPR029063">
    <property type="entry name" value="SAM-dependent_MTases_sf"/>
</dbReference>
<dbReference type="Gene3D" id="1.10.150.170">
    <property type="entry name" value="Putative methyltransferase TM0872, insert domain"/>
    <property type="match status" value="1"/>
</dbReference>
<proteinExistence type="inferred from homology"/>
<dbReference type="AlphaFoldDB" id="A0A381UCN4"/>
<evidence type="ECO:0000256" key="4">
    <source>
        <dbReference type="ARBA" id="ARBA00022691"/>
    </source>
</evidence>
<evidence type="ECO:0008006" key="6">
    <source>
        <dbReference type="Google" id="ProtNLM"/>
    </source>
</evidence>
<keyword evidence="2" id="KW-0489">Methyltransferase</keyword>
<evidence type="ECO:0000256" key="1">
    <source>
        <dbReference type="ARBA" id="ARBA00010396"/>
    </source>
</evidence>
<dbReference type="PANTHER" id="PTHR11265">
    <property type="entry name" value="S-ADENOSYL-METHYLTRANSFERASE MRAW"/>
    <property type="match status" value="1"/>
</dbReference>
<evidence type="ECO:0000256" key="2">
    <source>
        <dbReference type="ARBA" id="ARBA00022603"/>
    </source>
</evidence>
<dbReference type="PANTHER" id="PTHR11265:SF0">
    <property type="entry name" value="12S RRNA N4-METHYLCYTIDINE METHYLTRANSFERASE"/>
    <property type="match status" value="1"/>
</dbReference>
<dbReference type="GO" id="GO:0005737">
    <property type="term" value="C:cytoplasm"/>
    <property type="evidence" value="ECO:0007669"/>
    <property type="project" value="TreeGrafter"/>
</dbReference>
<dbReference type="GO" id="GO:0070475">
    <property type="term" value="P:rRNA base methylation"/>
    <property type="evidence" value="ECO:0007669"/>
    <property type="project" value="TreeGrafter"/>
</dbReference>
<protein>
    <recommendedName>
        <fullName evidence="6">16S rRNA (Cytosine(1402)-N(4))-methyltransferase</fullName>
    </recommendedName>
</protein>
<organism evidence="5">
    <name type="scientific">marine metagenome</name>
    <dbReference type="NCBI Taxonomy" id="408172"/>
    <lineage>
        <taxon>unclassified sequences</taxon>
        <taxon>metagenomes</taxon>
        <taxon>ecological metagenomes</taxon>
    </lineage>
</organism>
<dbReference type="PIRSF" id="PIRSF004486">
    <property type="entry name" value="MraW"/>
    <property type="match status" value="1"/>
</dbReference>
<keyword evidence="3" id="KW-0808">Transferase</keyword>
<dbReference type="Pfam" id="PF01795">
    <property type="entry name" value="Methyltransf_5"/>
    <property type="match status" value="1"/>
</dbReference>
<dbReference type="EMBL" id="UINC01005917">
    <property type="protein sequence ID" value="SVA24363.1"/>
    <property type="molecule type" value="Genomic_DNA"/>
</dbReference>
<keyword evidence="4" id="KW-0949">S-adenosyl-L-methionine</keyword>
<dbReference type="SUPFAM" id="SSF53335">
    <property type="entry name" value="S-adenosyl-L-methionine-dependent methyltransferases"/>
    <property type="match status" value="1"/>
</dbReference>
<accession>A0A381UCN4</accession>
<sequence>MFNALHVPVLAKESTTALMINTEGSYLDATAGFGGHTQLILESLDNRGHLIAADRDQDSIAYLKSKFSHPQLTILKSNFRGLKKEIKQSDHSVAFDGIIADLGVSSHQLDSKDRGFSFKKDAELDMRMDQSTGISAKDWISTATEDEISGVIWKYGEESYSRKIAKAIIEQRNIKPFSSTLELADLIYQLKKHSRKKEKKHPATKTFQAIRIHINDELEELRSLLDFSLECLKPGGRIVIISFHSLEDRIVKRFFRGNSRIDPNLSKLPNIEDTSKLKVILKKIKPSNEEIKVNPRARSAILRAAEKIK</sequence>
<evidence type="ECO:0000256" key="3">
    <source>
        <dbReference type="ARBA" id="ARBA00022679"/>
    </source>
</evidence>
<dbReference type="SUPFAM" id="SSF81799">
    <property type="entry name" value="Putative methyltransferase TM0872, insert domain"/>
    <property type="match status" value="1"/>
</dbReference>
<dbReference type="InterPro" id="IPR002903">
    <property type="entry name" value="RsmH"/>
</dbReference>
<dbReference type="GO" id="GO:0071424">
    <property type="term" value="F:rRNA (cytosine-N4-)-methyltransferase activity"/>
    <property type="evidence" value="ECO:0007669"/>
    <property type="project" value="TreeGrafter"/>
</dbReference>
<name>A0A381UCN4_9ZZZZ</name>